<sequence>MNFLELTQRRYTTKKYNADKKIPADKINELKEILRLSASSINSQPWKFSFIENEAVKSELASVSYFNEQKINDASHLVVFSAVDNLQVFEEELLQNLPDGSRGYYNQFIKSLPESEIKSWLQHQVYLSLGFFLSASISLDLDSTPMEGIQSDRYKEILGLIDYKPLFAVALGYRNPDDANQPSINPKSRLPLEKIIQSL</sequence>
<dbReference type="CDD" id="cd02149">
    <property type="entry name" value="NfsB-like"/>
    <property type="match status" value="1"/>
</dbReference>
<dbReference type="RefSeq" id="WP_123853431.1">
    <property type="nucleotide sequence ID" value="NZ_CP033912.1"/>
</dbReference>
<dbReference type="Proteomes" id="UP000281741">
    <property type="component" value="Chromosome"/>
</dbReference>
<evidence type="ECO:0000313" key="7">
    <source>
        <dbReference type="Proteomes" id="UP000274073"/>
    </source>
</evidence>
<organism evidence="5 7">
    <name type="scientific">Chryseobacterium shandongense</name>
    <dbReference type="NCBI Taxonomy" id="1493872"/>
    <lineage>
        <taxon>Bacteria</taxon>
        <taxon>Pseudomonadati</taxon>
        <taxon>Bacteroidota</taxon>
        <taxon>Flavobacteriia</taxon>
        <taxon>Flavobacteriales</taxon>
        <taxon>Weeksellaceae</taxon>
        <taxon>Chryseobacterium group</taxon>
        <taxon>Chryseobacterium</taxon>
    </lineage>
</organism>
<keyword evidence="2" id="KW-0521">NADP</keyword>
<dbReference type="PANTHER" id="PTHR43673:SF10">
    <property type="entry name" value="NADH DEHYDROGENASE_NAD(P)H NITROREDUCTASE XCC3605-RELATED"/>
    <property type="match status" value="1"/>
</dbReference>
<evidence type="ECO:0000256" key="1">
    <source>
        <dbReference type="ARBA" id="ARBA00007118"/>
    </source>
</evidence>
<name>A0AAD0YAX2_9FLAO</name>
<reference evidence="7 8" key="1">
    <citation type="submission" date="2018-11" db="EMBL/GenBank/DDBJ databases">
        <title>Proposal to divide the Flavobacteriaceae and reorganize its genera based on Amino Acid Identity values calculated from whole genome sequences.</title>
        <authorList>
            <person name="Nicholson A.C."/>
            <person name="Gulvik C.A."/>
            <person name="Whitney A.M."/>
            <person name="Humrighouse B.W."/>
            <person name="Bell M."/>
            <person name="Holmes B."/>
            <person name="Steigerwalt A.G."/>
            <person name="Villarma A."/>
            <person name="Sheth M."/>
            <person name="Batra D."/>
            <person name="Pryor J."/>
            <person name="Bernardet J.-F."/>
            <person name="Hugo C."/>
            <person name="Kampfer P."/>
            <person name="Newman J."/>
            <person name="McQuiston J.R."/>
        </authorList>
    </citation>
    <scope>NUCLEOTIDE SEQUENCE [LARGE SCALE GENOMIC DNA]</scope>
    <source>
        <strain evidence="5 7">G0207</strain>
        <strain evidence="6 8">H5143</strain>
    </source>
</reference>
<evidence type="ECO:0000313" key="5">
    <source>
        <dbReference type="EMBL" id="AZA85484.1"/>
    </source>
</evidence>
<dbReference type="InterPro" id="IPR033878">
    <property type="entry name" value="NfsB-like"/>
</dbReference>
<evidence type="ECO:0000256" key="3">
    <source>
        <dbReference type="ARBA" id="ARBA00023002"/>
    </source>
</evidence>
<evidence type="ECO:0000259" key="4">
    <source>
        <dbReference type="Pfam" id="PF00881"/>
    </source>
</evidence>
<dbReference type="EMBL" id="CP033915">
    <property type="protein sequence ID" value="AZA85484.1"/>
    <property type="molecule type" value="Genomic_DNA"/>
</dbReference>
<dbReference type="Pfam" id="PF00881">
    <property type="entry name" value="Nitroreductase"/>
    <property type="match status" value="1"/>
</dbReference>
<dbReference type="EMBL" id="CP033912">
    <property type="protein sequence ID" value="AZA97591.1"/>
    <property type="molecule type" value="Genomic_DNA"/>
</dbReference>
<dbReference type="PANTHER" id="PTHR43673">
    <property type="entry name" value="NAD(P)H NITROREDUCTASE YDGI-RELATED"/>
    <property type="match status" value="1"/>
</dbReference>
<dbReference type="Proteomes" id="UP000274073">
    <property type="component" value="Chromosome"/>
</dbReference>
<evidence type="ECO:0000313" key="8">
    <source>
        <dbReference type="Proteomes" id="UP000281741"/>
    </source>
</evidence>
<keyword evidence="8" id="KW-1185">Reference proteome</keyword>
<dbReference type="SUPFAM" id="SSF55469">
    <property type="entry name" value="FMN-dependent nitroreductase-like"/>
    <property type="match status" value="1"/>
</dbReference>
<keyword evidence="3" id="KW-0560">Oxidoreductase</keyword>
<dbReference type="GO" id="GO:0016491">
    <property type="term" value="F:oxidoreductase activity"/>
    <property type="evidence" value="ECO:0007669"/>
    <property type="project" value="UniProtKB-KW"/>
</dbReference>
<evidence type="ECO:0000256" key="2">
    <source>
        <dbReference type="ARBA" id="ARBA00022857"/>
    </source>
</evidence>
<evidence type="ECO:0000313" key="6">
    <source>
        <dbReference type="EMBL" id="AZA97591.1"/>
    </source>
</evidence>
<comment type="similarity">
    <text evidence="1">Belongs to the nitroreductase family.</text>
</comment>
<gene>
    <name evidence="5" type="ORF">EG349_01100</name>
    <name evidence="6" type="ORF">EG353_19570</name>
</gene>
<dbReference type="InterPro" id="IPR029479">
    <property type="entry name" value="Nitroreductase"/>
</dbReference>
<feature type="domain" description="Nitroreductase" evidence="4">
    <location>
        <begin position="9"/>
        <end position="173"/>
    </location>
</feature>
<accession>A0AAD0YAX2</accession>
<dbReference type="AlphaFoldDB" id="A0AAD0YAX2"/>
<protein>
    <submittedName>
        <fullName evidence="5">NAD(P)H-dependent oxidoreductase</fullName>
    </submittedName>
</protein>
<proteinExistence type="inferred from homology"/>
<dbReference type="InterPro" id="IPR000415">
    <property type="entry name" value="Nitroreductase-like"/>
</dbReference>
<dbReference type="Gene3D" id="3.40.109.10">
    <property type="entry name" value="NADH Oxidase"/>
    <property type="match status" value="1"/>
</dbReference>